<evidence type="ECO:0000313" key="4">
    <source>
        <dbReference type="EMBL" id="QNA43210.1"/>
    </source>
</evidence>
<evidence type="ECO:0000313" key="5">
    <source>
        <dbReference type="Proteomes" id="UP000515344"/>
    </source>
</evidence>
<feature type="chain" id="PRO_5028994221" evidence="2">
    <location>
        <begin position="20"/>
        <end position="1146"/>
    </location>
</feature>
<dbReference type="PROSITE" id="PS51688">
    <property type="entry name" value="ICA"/>
    <property type="match status" value="1"/>
</dbReference>
<sequence>MKKLLFSLICIPVASILYGQSLGINADGSDPDSSAILDVKSTNKGVLIPRMNQSQRNAIVLPAIGLIVYQTDNTPGFYNYNGSVWTAVSPTTNNLWNINGNAGITSANFIGTTDNQPLVFKVNNTQVGKFSNVGGNVLLGYNSGTMITSGTNNTALGNSALYSNTEGHHNVAIGINSLFTNNIGAANIAIGPDALYSNTTGQVNIAIGRASLRNNTNGQFNTAVGYEALTNNISGYSNTAMGNRALINNQFGTFNTAVGDAALNANVNGYGNTAMGNNSLLNTNSIGNAGFGGASLYQNTTGSQNTGVGERSLQSNITGSLNTGLGSLADVGIDGIYNATAVGQSAKVDCSNCLVLGAISGENYWWGDDVRVGIGTTLPNSNAALEIKSSNRGVLLPRLTLLQRNAIVSPSSGLLIYQTDNTPGFYYHNGNAWTGVSTPTNNLWNVNGNAGTTASNFIGTTDIQPLIFKFNNEVAGQLNNTNNTAFGRGALLNNTSSGSNTAFGINALRLNTTGQGNTATGAGALNQNTTGTQNTAIGSGSLTNNTTGNANTATGAGTLVLNTTGFGNTANGINSLLNNTTGNQNTGYGGGAINFTTSGNDNTGLGYGSLTTNTTGSQNTGVGSGANVLTANLSNATAIGAKARVDCDNCLVLGSVNGINGSTSDVKVGIGTTNPSASAVLDISSTDKGVLIPRMTLAQRNAITSPATSLLIYQTDNTPGYYYYNGTVWASITTNTNNLWSVDGNTGTNPSTNFIGTVDNQPLVFKINNQTAGFLRSDGNVAFGLNALVLNTNGIHNTGMGWMALNHNTTGFNNTASGTEALTNNTTGSNNTAIGMGSLTTNNTGSSNTATGAYALQFNTSSGNTATGFRSLWKNTNGYANTSTGNEALANNTTGFVNTAHGNAALTNNSEGYFNSAFGSSALASNTTGYANTAFGNGALSNNTTGYTNTVIGNYANVSSGDLNNATAIGNNAIVDANNKVRIGNSNVTVIEGQVPFTTPSDGRYKFNVREDVGGLNFILKLRPVTYQFDTRKFDADIYPAGFRNTNYNSANESITIRRTGFIAQEVEKAATETGYNFSGIIKPKSSNDHYGLSYESFVVPLVKAIQEQQLQISELKKENDELKKLKEQVETLSKIVQQLSAKKQK</sequence>
<protein>
    <submittedName>
        <fullName evidence="4">Tail fiber domain-containing protein</fullName>
    </submittedName>
</protein>
<gene>
    <name evidence="4" type="ORF">H4075_14115</name>
</gene>
<dbReference type="AlphaFoldDB" id="A0A7G5XCK7"/>
<organism evidence="4 5">
    <name type="scientific">Lacibacter sediminis</name>
    <dbReference type="NCBI Taxonomy" id="2760713"/>
    <lineage>
        <taxon>Bacteria</taxon>
        <taxon>Pseudomonadati</taxon>
        <taxon>Bacteroidota</taxon>
        <taxon>Chitinophagia</taxon>
        <taxon>Chitinophagales</taxon>
        <taxon>Chitinophagaceae</taxon>
        <taxon>Lacibacter</taxon>
    </lineage>
</organism>
<dbReference type="InterPro" id="IPR011049">
    <property type="entry name" value="Serralysin-like_metalloprot_C"/>
</dbReference>
<feature type="domain" description="Peptidase S74" evidence="3">
    <location>
        <begin position="1001"/>
        <end position="1120"/>
    </location>
</feature>
<evidence type="ECO:0000256" key="1">
    <source>
        <dbReference type="SAM" id="Coils"/>
    </source>
</evidence>
<keyword evidence="2" id="KW-0732">Signal</keyword>
<feature type="coiled-coil region" evidence="1">
    <location>
        <begin position="1106"/>
        <end position="1143"/>
    </location>
</feature>
<accession>A0A7G5XCK7</accession>
<keyword evidence="5" id="KW-1185">Reference proteome</keyword>
<dbReference type="Pfam" id="PF13884">
    <property type="entry name" value="Peptidase_S74"/>
    <property type="match status" value="1"/>
</dbReference>
<dbReference type="Gene3D" id="2.150.10.10">
    <property type="entry name" value="Serralysin-like metalloprotease, C-terminal"/>
    <property type="match status" value="1"/>
</dbReference>
<dbReference type="KEGG" id="lacs:H4075_14115"/>
<dbReference type="RefSeq" id="WP_182801475.1">
    <property type="nucleotide sequence ID" value="NZ_CP060007.1"/>
</dbReference>
<name>A0A7G5XCK7_9BACT</name>
<evidence type="ECO:0000256" key="2">
    <source>
        <dbReference type="SAM" id="SignalP"/>
    </source>
</evidence>
<dbReference type="InterPro" id="IPR030392">
    <property type="entry name" value="S74_ICA"/>
</dbReference>
<evidence type="ECO:0000259" key="3">
    <source>
        <dbReference type="PROSITE" id="PS51688"/>
    </source>
</evidence>
<proteinExistence type="predicted"/>
<feature type="signal peptide" evidence="2">
    <location>
        <begin position="1"/>
        <end position="19"/>
    </location>
</feature>
<dbReference type="EMBL" id="CP060007">
    <property type="protein sequence ID" value="QNA43210.1"/>
    <property type="molecule type" value="Genomic_DNA"/>
</dbReference>
<dbReference type="Proteomes" id="UP000515344">
    <property type="component" value="Chromosome"/>
</dbReference>
<keyword evidence="1" id="KW-0175">Coiled coil</keyword>
<reference evidence="5" key="1">
    <citation type="submission" date="2020-08" db="EMBL/GenBank/DDBJ databases">
        <title>Lacibacter sp. S13-6-6 genome sequencing.</title>
        <authorList>
            <person name="Jin L."/>
        </authorList>
    </citation>
    <scope>NUCLEOTIDE SEQUENCE [LARGE SCALE GENOMIC DNA]</scope>
    <source>
        <strain evidence="5">S13-6-6</strain>
    </source>
</reference>